<evidence type="ECO:0000313" key="1">
    <source>
        <dbReference type="EMBL" id="KAF9604621.1"/>
    </source>
</evidence>
<dbReference type="AlphaFoldDB" id="A0A835HRU3"/>
<reference evidence="1 2" key="1">
    <citation type="submission" date="2020-10" db="EMBL/GenBank/DDBJ databases">
        <title>The Coptis chinensis genome and diversification of protoberbering-type alkaloids.</title>
        <authorList>
            <person name="Wang B."/>
            <person name="Shu S."/>
            <person name="Song C."/>
            <person name="Liu Y."/>
        </authorList>
    </citation>
    <scope>NUCLEOTIDE SEQUENCE [LARGE SCALE GENOMIC DNA]</scope>
    <source>
        <strain evidence="1">HL-2020</strain>
        <tissue evidence="1">Leaf</tissue>
    </source>
</reference>
<comment type="caution">
    <text evidence="1">The sequence shown here is derived from an EMBL/GenBank/DDBJ whole genome shotgun (WGS) entry which is preliminary data.</text>
</comment>
<evidence type="ECO:0000313" key="2">
    <source>
        <dbReference type="Proteomes" id="UP000631114"/>
    </source>
</evidence>
<dbReference type="EMBL" id="JADFTS010000005">
    <property type="protein sequence ID" value="KAF9604621.1"/>
    <property type="molecule type" value="Genomic_DNA"/>
</dbReference>
<protein>
    <submittedName>
        <fullName evidence="1">Uncharacterized protein</fullName>
    </submittedName>
</protein>
<gene>
    <name evidence="1" type="ORF">IFM89_008887</name>
</gene>
<accession>A0A835HRU3</accession>
<feature type="non-terminal residue" evidence="1">
    <location>
        <position position="104"/>
    </location>
</feature>
<proteinExistence type="predicted"/>
<dbReference type="Proteomes" id="UP000631114">
    <property type="component" value="Unassembled WGS sequence"/>
</dbReference>
<organism evidence="1 2">
    <name type="scientific">Coptis chinensis</name>
    <dbReference type="NCBI Taxonomy" id="261450"/>
    <lineage>
        <taxon>Eukaryota</taxon>
        <taxon>Viridiplantae</taxon>
        <taxon>Streptophyta</taxon>
        <taxon>Embryophyta</taxon>
        <taxon>Tracheophyta</taxon>
        <taxon>Spermatophyta</taxon>
        <taxon>Magnoliopsida</taxon>
        <taxon>Ranunculales</taxon>
        <taxon>Ranunculaceae</taxon>
        <taxon>Coptidoideae</taxon>
        <taxon>Coptis</taxon>
    </lineage>
</organism>
<keyword evidence="2" id="KW-1185">Reference proteome</keyword>
<sequence length="104" mass="11484">SNEQATDNVEFAGEVQFQSEVPQQEVETPIVSEAVSNIESLSEKIDMTDVFATDTVCNSRDELLKWTQKLGKSVGTIIVIKKSDLGSVACRTPRIVFGCERTEM</sequence>
<name>A0A835HRU3_9MAGN</name>